<dbReference type="InterPro" id="IPR005495">
    <property type="entry name" value="LptG/LptF_permease"/>
</dbReference>
<dbReference type="Pfam" id="PF03739">
    <property type="entry name" value="LptF_LptG"/>
    <property type="match status" value="1"/>
</dbReference>
<proteinExistence type="predicted"/>
<sequence>MIITKIDKYIIKKFLGTFIFIFILLMMISMVFDLSDKLSSFIEKGASWFEIFTVYYSNFILFFGFQFIFMINFISVIWFTSKMAQNSEIIPILGSGVSFNRFLRPYFISATILVVITLIMYNFVLPPSNKMRLDFEERFYRNSFNPTSGKVQFENGQNVLYGKYSSKDNSVNNLIIEQWDGYDLIYKLKANKAQGDSLSKMWHLQEVSIRYFGEKNDQLTLIPIIDTILPFKVTDLIFRENIVEAMNYAELNKFIKSEEQKKSKLVPKYLLDKYNRMAAPFAIYILTFIGVLVSSRKSRSGTGGKLALGILLCVLYIFAMKMTTVAALNVGFPPLIATWIPNIIFLAISLLLYRNILKQL</sequence>
<comment type="subcellular location">
    <subcellularLocation>
        <location evidence="1">Cell membrane</location>
        <topology evidence="1">Multi-pass membrane protein</topology>
    </subcellularLocation>
</comment>
<dbReference type="GO" id="GO:0015920">
    <property type="term" value="P:lipopolysaccharide transport"/>
    <property type="evidence" value="ECO:0007669"/>
    <property type="project" value="TreeGrafter"/>
</dbReference>
<accession>A0A2W1NKK4</accession>
<evidence type="ECO:0000313" key="8">
    <source>
        <dbReference type="Proteomes" id="UP000249248"/>
    </source>
</evidence>
<organism evidence="7 8">
    <name type="scientific">Putridiphycobacter roseus</name>
    <dbReference type="NCBI Taxonomy" id="2219161"/>
    <lineage>
        <taxon>Bacteria</taxon>
        <taxon>Pseudomonadati</taxon>
        <taxon>Bacteroidota</taxon>
        <taxon>Flavobacteriia</taxon>
        <taxon>Flavobacteriales</taxon>
        <taxon>Crocinitomicaceae</taxon>
        <taxon>Putridiphycobacter</taxon>
    </lineage>
</organism>
<feature type="transmembrane region" description="Helical" evidence="6">
    <location>
        <begin position="14"/>
        <end position="35"/>
    </location>
</feature>
<evidence type="ECO:0000256" key="2">
    <source>
        <dbReference type="ARBA" id="ARBA00022475"/>
    </source>
</evidence>
<evidence type="ECO:0000256" key="6">
    <source>
        <dbReference type="SAM" id="Phobius"/>
    </source>
</evidence>
<dbReference type="EMBL" id="QKSB01000011">
    <property type="protein sequence ID" value="PZE16192.1"/>
    <property type="molecule type" value="Genomic_DNA"/>
</dbReference>
<feature type="transmembrane region" description="Helical" evidence="6">
    <location>
        <begin position="277"/>
        <end position="294"/>
    </location>
</feature>
<keyword evidence="2" id="KW-1003">Cell membrane</keyword>
<protein>
    <submittedName>
        <fullName evidence="7">Permease</fullName>
    </submittedName>
</protein>
<dbReference type="RefSeq" id="WP_111064239.1">
    <property type="nucleotide sequence ID" value="NZ_JBHUCU010000009.1"/>
</dbReference>
<evidence type="ECO:0000256" key="3">
    <source>
        <dbReference type="ARBA" id="ARBA00022692"/>
    </source>
</evidence>
<reference evidence="7 8" key="1">
    <citation type="submission" date="2018-06" db="EMBL/GenBank/DDBJ databases">
        <title>The draft genome sequence of Crocinitomix sp. SM1701.</title>
        <authorList>
            <person name="Zhang X."/>
        </authorList>
    </citation>
    <scope>NUCLEOTIDE SEQUENCE [LARGE SCALE GENOMIC DNA]</scope>
    <source>
        <strain evidence="7 8">SM1701</strain>
    </source>
</reference>
<dbReference type="AlphaFoldDB" id="A0A2W1NKK4"/>
<evidence type="ECO:0000256" key="5">
    <source>
        <dbReference type="ARBA" id="ARBA00023136"/>
    </source>
</evidence>
<keyword evidence="4 6" id="KW-1133">Transmembrane helix</keyword>
<dbReference type="GO" id="GO:0043190">
    <property type="term" value="C:ATP-binding cassette (ABC) transporter complex"/>
    <property type="evidence" value="ECO:0007669"/>
    <property type="project" value="TreeGrafter"/>
</dbReference>
<keyword evidence="3 6" id="KW-0812">Transmembrane</keyword>
<comment type="caution">
    <text evidence="7">The sequence shown here is derived from an EMBL/GenBank/DDBJ whole genome shotgun (WGS) entry which is preliminary data.</text>
</comment>
<name>A0A2W1NKK4_9FLAO</name>
<feature type="transmembrane region" description="Helical" evidence="6">
    <location>
        <begin position="102"/>
        <end position="124"/>
    </location>
</feature>
<evidence type="ECO:0000256" key="4">
    <source>
        <dbReference type="ARBA" id="ARBA00022989"/>
    </source>
</evidence>
<dbReference type="OrthoDB" id="9807977at2"/>
<evidence type="ECO:0000313" key="7">
    <source>
        <dbReference type="EMBL" id="PZE16192.1"/>
    </source>
</evidence>
<gene>
    <name evidence="7" type="ORF">DNU06_14615</name>
</gene>
<feature type="transmembrane region" description="Helical" evidence="6">
    <location>
        <begin position="334"/>
        <end position="353"/>
    </location>
</feature>
<dbReference type="PANTHER" id="PTHR33529">
    <property type="entry name" value="SLR0882 PROTEIN-RELATED"/>
    <property type="match status" value="1"/>
</dbReference>
<dbReference type="PANTHER" id="PTHR33529:SF8">
    <property type="entry name" value="PERMEASE, YJGP_YJGQ FAMILY"/>
    <property type="match status" value="1"/>
</dbReference>
<keyword evidence="5 6" id="KW-0472">Membrane</keyword>
<evidence type="ECO:0000256" key="1">
    <source>
        <dbReference type="ARBA" id="ARBA00004651"/>
    </source>
</evidence>
<feature type="transmembrane region" description="Helical" evidence="6">
    <location>
        <begin position="306"/>
        <end position="328"/>
    </location>
</feature>
<dbReference type="Proteomes" id="UP000249248">
    <property type="component" value="Unassembled WGS sequence"/>
</dbReference>
<keyword evidence="8" id="KW-1185">Reference proteome</keyword>
<feature type="transmembrane region" description="Helical" evidence="6">
    <location>
        <begin position="55"/>
        <end position="81"/>
    </location>
</feature>